<reference evidence="1" key="2">
    <citation type="submission" date="2021-12" db="EMBL/GenBank/DDBJ databases">
        <title>Resequencing data analysis of finger millet.</title>
        <authorList>
            <person name="Hatakeyama M."/>
            <person name="Aluri S."/>
            <person name="Balachadran M.T."/>
            <person name="Sivarajan S.R."/>
            <person name="Poveda L."/>
            <person name="Shimizu-Inatsugi R."/>
            <person name="Schlapbach R."/>
            <person name="Sreeman S.M."/>
            <person name="Shimizu K.K."/>
        </authorList>
    </citation>
    <scope>NUCLEOTIDE SEQUENCE</scope>
</reference>
<dbReference type="SUPFAM" id="SSF50494">
    <property type="entry name" value="Trypsin-like serine proteases"/>
    <property type="match status" value="1"/>
</dbReference>
<dbReference type="InterPro" id="IPR043504">
    <property type="entry name" value="Peptidase_S1_PA_chymotrypsin"/>
</dbReference>
<proteinExistence type="predicted"/>
<accession>A0AAV5BMG5</accession>
<dbReference type="InterPro" id="IPR009003">
    <property type="entry name" value="Peptidase_S1_PA"/>
</dbReference>
<comment type="caution">
    <text evidence="1">The sequence shown here is derived from an EMBL/GenBank/DDBJ whole genome shotgun (WGS) entry which is preliminary data.</text>
</comment>
<reference evidence="1" key="1">
    <citation type="journal article" date="2018" name="DNA Res.">
        <title>Multiple hybrid de novo genome assembly of finger millet, an orphan allotetraploid crop.</title>
        <authorList>
            <person name="Hatakeyama M."/>
            <person name="Aluri S."/>
            <person name="Balachadran M.T."/>
            <person name="Sivarajan S.R."/>
            <person name="Patrignani A."/>
            <person name="Gruter S."/>
            <person name="Poveda L."/>
            <person name="Shimizu-Inatsugi R."/>
            <person name="Baeten J."/>
            <person name="Francoijs K.J."/>
            <person name="Nataraja K.N."/>
            <person name="Reddy Y.A.N."/>
            <person name="Phadnis S."/>
            <person name="Ravikumar R.L."/>
            <person name="Schlapbach R."/>
            <person name="Sreeman S.M."/>
            <person name="Shimizu K.K."/>
        </authorList>
    </citation>
    <scope>NUCLEOTIDE SEQUENCE</scope>
</reference>
<gene>
    <name evidence="1" type="primary">ga02814</name>
    <name evidence="1" type="ORF">PR202_ga02814</name>
</gene>
<dbReference type="Proteomes" id="UP001054889">
    <property type="component" value="Unassembled WGS sequence"/>
</dbReference>
<name>A0AAV5BMG5_ELECO</name>
<protein>
    <recommendedName>
        <fullName evidence="3">Serine protease</fullName>
    </recommendedName>
</protein>
<organism evidence="1 2">
    <name type="scientific">Eleusine coracana subsp. coracana</name>
    <dbReference type="NCBI Taxonomy" id="191504"/>
    <lineage>
        <taxon>Eukaryota</taxon>
        <taxon>Viridiplantae</taxon>
        <taxon>Streptophyta</taxon>
        <taxon>Embryophyta</taxon>
        <taxon>Tracheophyta</taxon>
        <taxon>Spermatophyta</taxon>
        <taxon>Magnoliopsida</taxon>
        <taxon>Liliopsida</taxon>
        <taxon>Poales</taxon>
        <taxon>Poaceae</taxon>
        <taxon>PACMAD clade</taxon>
        <taxon>Chloridoideae</taxon>
        <taxon>Cynodonteae</taxon>
        <taxon>Eleusininae</taxon>
        <taxon>Eleusine</taxon>
    </lineage>
</organism>
<dbReference type="Pfam" id="PF13365">
    <property type="entry name" value="Trypsin_2"/>
    <property type="match status" value="1"/>
</dbReference>
<evidence type="ECO:0000313" key="2">
    <source>
        <dbReference type="Proteomes" id="UP001054889"/>
    </source>
</evidence>
<dbReference type="PANTHER" id="PTHR36141">
    <property type="entry name" value="OS08G0148500 PROTEIN"/>
    <property type="match status" value="1"/>
</dbReference>
<dbReference type="Gene3D" id="2.40.10.10">
    <property type="entry name" value="Trypsin-like serine proteases"/>
    <property type="match status" value="2"/>
</dbReference>
<evidence type="ECO:0008006" key="3">
    <source>
        <dbReference type="Google" id="ProtNLM"/>
    </source>
</evidence>
<evidence type="ECO:0000313" key="1">
    <source>
        <dbReference type="EMBL" id="GJM86914.1"/>
    </source>
</evidence>
<keyword evidence="2" id="KW-1185">Reference proteome</keyword>
<dbReference type="PANTHER" id="PTHR36141:SF4">
    <property type="entry name" value="OS08G0148566 PROTEIN"/>
    <property type="match status" value="1"/>
</dbReference>
<dbReference type="AlphaFoldDB" id="A0AAV5BMG5"/>
<sequence>MANPAIPNAFSNFVHQCVCDEKAKSLFFIKVTSKADNYQQMMTHLTDVCKMTEEKAHAAVTSSQFATGFVVGETEIAYRILTCAHVFEKYYSAEYQLTMQQLGQWFQVLVICQHNEEHMARTFPNRHANPNIDDRLYTAATIVRCDQRRDLMLLEVSKQYLYGTHTFVRCQMPHPVLRFANAVPRQLDDVSMVSWPPNRDDTPVIGQVVKQSREYGQMTSDLSKGYNMRLMELNINGDNGSSGAPILNQHGRVISMYHGRASSMGYGVSAYDMREFLAQN</sequence>
<dbReference type="EMBL" id="BQKI01000001">
    <property type="protein sequence ID" value="GJM86914.1"/>
    <property type="molecule type" value="Genomic_DNA"/>
</dbReference>